<dbReference type="Proteomes" id="UP000298030">
    <property type="component" value="Unassembled WGS sequence"/>
</dbReference>
<protein>
    <submittedName>
        <fullName evidence="2">Uncharacterized protein</fullName>
    </submittedName>
</protein>
<feature type="compositionally biased region" description="Acidic residues" evidence="1">
    <location>
        <begin position="397"/>
        <end position="415"/>
    </location>
</feature>
<dbReference type="STRING" id="71717.A0A4Y7SEU9"/>
<feature type="compositionally biased region" description="Acidic residues" evidence="1">
    <location>
        <begin position="311"/>
        <end position="348"/>
    </location>
</feature>
<sequence>MERVTSPVVQNLSTLTTILSLPDDRMIQRVAAHPQAQTIHTPILGAKSPITLNTLINPSNPQDGIDVYASCRSDKKQKLERNISFTLFSYLILLKTLDRIHHMLDANAEAAIPQSNLMSTSLFSFNPRLWKHMCSLSNLVHSAQTAISALGHPNFTLAQPETSSDPITHNLRQCIGTARKLNHGHIIMQHFLSAALQLRLLVKKKFPNVHGATHLHALGAAVLIDPIFLLGSRHLPESSPRLEDFGLAAKALGTSRPDPILRLNGQLFRIIWDLAIGVLSPTQLASHLLSSLQSPDSKLACQFDNWTLVEEDEEGEHDDLEDDDEEQWGDLEDDDEEQRGDLEEDEGADKENQEWQRNLQPQTDGEPEAGADDGEWTHQPHSDQGPGRQADERNIEQESDLETAGESEEDEDQDAAAEAARAQKKRKQRESQRQRRRRRANRQKNQAQDLKRKRSTDDDETSEASSTKRANSETVQQDRVSSTPKTLPRPPDPTSKLAKDDIPRALALTTAGYHPCFQNSILSRNQACVDFWKCLSPDKQDAKRDITNNPSKVVSAQPLMDDSQSDASLHSVLEQCSPMDTLVVAYDMDIPNDPQNPHAKQVLMTLEEFALNAKNERPRVIHIPRIPSLGETMRIHNNLASISWASTNYLPFITTAPFPQDQFLWTCAASSGMFSAWYTSPGGQSTQIMPLTGEQVFFFAVDSKSHNPSTFLRELRPLRSFSKSLSSGWVVHAICINPSTLLPHSTIPPGIPYATTTTKTTVALRSNSYSWSTMTQTLWSLIHGRIRTQATSTPDGPCLELLVRILASFYQTYVLRKPTHPSLPCPPDGPLLDTALGWQNLVALCIIMELANVISSGTYKYPLSHQRRVDHWKSISKRKQDSLYTAYQDHGKNLEATSTDYRRWDQNGITPPERAMYIAARGICQDIVNSFVDYSTGRTLRSDIFVPMMACTLNDFECAFNVALENKPDPMWNSQQLRQHFHDQLQSVIQRHPDVHEAYLRQKEVAVDVETHDMDREYSTPSEGYHLSDNTRESWSYAELIANGATSRDAPVGMKNRCLKVYHVGLTALNTTTPEWTPRQESPARASLADHLRWVNHRKATRAVYSVANEGMNSGAVNVTNCLNISLDKYKSLVDLSPLLRLTSFQIPPIRRASAPPSEDTFQSGLKDKVENLGFHQWRVGDVSYLEHTFGRLAAPLLPGRMCNSPFSLFAKVVIATRKREHLVLPLAHALQAIVKTHPLSSGSSNLCTSSVSAVAVCDFSPHISRANTGEASSVKLASVKAMITSWPACTPLTASIGFFST</sequence>
<feature type="region of interest" description="Disordered" evidence="1">
    <location>
        <begin position="311"/>
        <end position="500"/>
    </location>
</feature>
<reference evidence="2 3" key="1">
    <citation type="journal article" date="2019" name="Nat. Ecol. Evol.">
        <title>Megaphylogeny resolves global patterns of mushroom evolution.</title>
        <authorList>
            <person name="Varga T."/>
            <person name="Krizsan K."/>
            <person name="Foldi C."/>
            <person name="Dima B."/>
            <person name="Sanchez-Garcia M."/>
            <person name="Sanchez-Ramirez S."/>
            <person name="Szollosi G.J."/>
            <person name="Szarkandi J.G."/>
            <person name="Papp V."/>
            <person name="Albert L."/>
            <person name="Andreopoulos W."/>
            <person name="Angelini C."/>
            <person name="Antonin V."/>
            <person name="Barry K.W."/>
            <person name="Bougher N.L."/>
            <person name="Buchanan P."/>
            <person name="Buyck B."/>
            <person name="Bense V."/>
            <person name="Catcheside P."/>
            <person name="Chovatia M."/>
            <person name="Cooper J."/>
            <person name="Damon W."/>
            <person name="Desjardin D."/>
            <person name="Finy P."/>
            <person name="Geml J."/>
            <person name="Haridas S."/>
            <person name="Hughes K."/>
            <person name="Justo A."/>
            <person name="Karasinski D."/>
            <person name="Kautmanova I."/>
            <person name="Kiss B."/>
            <person name="Kocsube S."/>
            <person name="Kotiranta H."/>
            <person name="LaButti K.M."/>
            <person name="Lechner B.E."/>
            <person name="Liimatainen K."/>
            <person name="Lipzen A."/>
            <person name="Lukacs Z."/>
            <person name="Mihaltcheva S."/>
            <person name="Morgado L.N."/>
            <person name="Niskanen T."/>
            <person name="Noordeloos M.E."/>
            <person name="Ohm R.A."/>
            <person name="Ortiz-Santana B."/>
            <person name="Ovrebo C."/>
            <person name="Racz N."/>
            <person name="Riley R."/>
            <person name="Savchenko A."/>
            <person name="Shiryaev A."/>
            <person name="Soop K."/>
            <person name="Spirin V."/>
            <person name="Szebenyi C."/>
            <person name="Tomsovsky M."/>
            <person name="Tulloss R.E."/>
            <person name="Uehling J."/>
            <person name="Grigoriev I.V."/>
            <person name="Vagvolgyi C."/>
            <person name="Papp T."/>
            <person name="Martin F.M."/>
            <person name="Miettinen O."/>
            <person name="Hibbett D.S."/>
            <person name="Nagy L.G."/>
        </authorList>
    </citation>
    <scope>NUCLEOTIDE SEQUENCE [LARGE SCALE GENOMIC DNA]</scope>
    <source>
        <strain evidence="2 3">FP101781</strain>
    </source>
</reference>
<evidence type="ECO:0000256" key="1">
    <source>
        <dbReference type="SAM" id="MobiDB-lite"/>
    </source>
</evidence>
<name>A0A4Y7SEU9_COPMI</name>
<keyword evidence="3" id="KW-1185">Reference proteome</keyword>
<feature type="compositionally biased region" description="Polar residues" evidence="1">
    <location>
        <begin position="468"/>
        <end position="485"/>
    </location>
</feature>
<comment type="caution">
    <text evidence="2">The sequence shown here is derived from an EMBL/GenBank/DDBJ whole genome shotgun (WGS) entry which is preliminary data.</text>
</comment>
<evidence type="ECO:0000313" key="2">
    <source>
        <dbReference type="EMBL" id="TEB20006.1"/>
    </source>
</evidence>
<proteinExistence type="predicted"/>
<dbReference type="EMBL" id="QPFP01000160">
    <property type="protein sequence ID" value="TEB20006.1"/>
    <property type="molecule type" value="Genomic_DNA"/>
</dbReference>
<accession>A0A4Y7SEU9</accession>
<feature type="compositionally biased region" description="Acidic residues" evidence="1">
    <location>
        <begin position="365"/>
        <end position="374"/>
    </location>
</feature>
<gene>
    <name evidence="2" type="ORF">FA13DRAFT_1718239</name>
</gene>
<organism evidence="2 3">
    <name type="scientific">Coprinellus micaceus</name>
    <name type="common">Glistening ink-cap mushroom</name>
    <name type="synonym">Coprinus micaceus</name>
    <dbReference type="NCBI Taxonomy" id="71717"/>
    <lineage>
        <taxon>Eukaryota</taxon>
        <taxon>Fungi</taxon>
        <taxon>Dikarya</taxon>
        <taxon>Basidiomycota</taxon>
        <taxon>Agaricomycotina</taxon>
        <taxon>Agaricomycetes</taxon>
        <taxon>Agaricomycetidae</taxon>
        <taxon>Agaricales</taxon>
        <taxon>Agaricineae</taxon>
        <taxon>Psathyrellaceae</taxon>
        <taxon>Coprinellus</taxon>
    </lineage>
</organism>
<feature type="compositionally biased region" description="Basic residues" evidence="1">
    <location>
        <begin position="422"/>
        <end position="442"/>
    </location>
</feature>
<evidence type="ECO:0000313" key="3">
    <source>
        <dbReference type="Proteomes" id="UP000298030"/>
    </source>
</evidence>